<comment type="caution">
    <text evidence="8">The sequence shown here is derived from an EMBL/GenBank/DDBJ whole genome shotgun (WGS) entry which is preliminary data.</text>
</comment>
<dbReference type="GO" id="GO:0008615">
    <property type="term" value="P:pyridoxine biosynthetic process"/>
    <property type="evidence" value="ECO:0007669"/>
    <property type="project" value="UniProtKB-UniRule"/>
</dbReference>
<keyword evidence="2 7" id="KW-0479">Metal-binding</keyword>
<dbReference type="AlphaFoldDB" id="A0A154VJQ4"/>
<keyword evidence="7" id="KW-0170">Cobalt</keyword>
<dbReference type="RefSeq" id="WP_067559657.1">
    <property type="nucleotide sequence ID" value="NZ_LPXN01000156.1"/>
</dbReference>
<name>A0A154VJQ4_9PROT</name>
<dbReference type="GO" id="GO:0050570">
    <property type="term" value="F:4-hydroxythreonine-4-phosphate dehydrogenase activity"/>
    <property type="evidence" value="ECO:0007669"/>
    <property type="project" value="UniProtKB-UniRule"/>
</dbReference>
<feature type="binding site" evidence="7">
    <location>
        <position position="139"/>
    </location>
    <ligand>
        <name>substrate</name>
    </ligand>
</feature>
<feature type="binding site" evidence="7">
    <location>
        <position position="286"/>
    </location>
    <ligand>
        <name>substrate</name>
    </ligand>
</feature>
<comment type="subcellular location">
    <subcellularLocation>
        <location evidence="7">Cytoplasm</location>
    </subcellularLocation>
</comment>
<dbReference type="GO" id="GO:0000287">
    <property type="term" value="F:magnesium ion binding"/>
    <property type="evidence" value="ECO:0007669"/>
    <property type="project" value="UniProtKB-UniRule"/>
</dbReference>
<dbReference type="NCBIfam" id="TIGR00557">
    <property type="entry name" value="pdxA"/>
    <property type="match status" value="1"/>
</dbReference>
<dbReference type="GO" id="GO:0008270">
    <property type="term" value="F:zinc ion binding"/>
    <property type="evidence" value="ECO:0007669"/>
    <property type="project" value="UniProtKB-UniRule"/>
</dbReference>
<sequence>MAGLLPLALTMGEPAGIGAEIALKVWAARTAALPCFFLIDDPQRLEALAERLGLAVPVVAIERPAEAAAIFPIALPVLPQTLAAPVISGKPDPANAPAVIQAIDRAVALVQAGEAAAVVTNPIQKQTLYEAGFRHPGHTEYLAELAGPGAQAVMMLACRALKVVPVTIHVPLATVPGLLTAESIASVGRITAAALRRDFGVAQPRLAIAGLNPHAGEQGAIGREDVEIVAPAVEKLCAEGIDARGPLSADTLFHAEARATYDAALCMYHDQALIPIKTLDFHGGVNVTLGLPFVRTSPDHGTALAIAGTGAANESSLREAIILAGEMAARRRAHG</sequence>
<dbReference type="InterPro" id="IPR005255">
    <property type="entry name" value="PdxA_fam"/>
</dbReference>
<comment type="similarity">
    <text evidence="7">Belongs to the PdxA family.</text>
</comment>
<dbReference type="GO" id="GO:0050897">
    <property type="term" value="F:cobalt ion binding"/>
    <property type="evidence" value="ECO:0007669"/>
    <property type="project" value="UniProtKB-UniRule"/>
</dbReference>
<protein>
    <recommendedName>
        <fullName evidence="7">4-hydroxythreonine-4-phosphate dehydrogenase</fullName>
        <ecNumber evidence="7">1.1.1.262</ecNumber>
    </recommendedName>
    <alternativeName>
        <fullName evidence="7">4-(phosphohydroxy)-L-threonine dehydrogenase</fullName>
    </alternativeName>
</protein>
<dbReference type="OrthoDB" id="9801783at2"/>
<keyword evidence="4 7" id="KW-0560">Oxidoreductase</keyword>
<dbReference type="Gene3D" id="3.40.718.10">
    <property type="entry name" value="Isopropylmalate Dehydrogenase"/>
    <property type="match status" value="1"/>
</dbReference>
<dbReference type="GO" id="GO:0042823">
    <property type="term" value="P:pyridoxal phosphate biosynthetic process"/>
    <property type="evidence" value="ECO:0007669"/>
    <property type="project" value="UniProtKB-UniRule"/>
</dbReference>
<evidence type="ECO:0000256" key="7">
    <source>
        <dbReference type="HAMAP-Rule" id="MF_00536"/>
    </source>
</evidence>
<dbReference type="EMBL" id="LPXN01000156">
    <property type="protein sequence ID" value="KZD01544.1"/>
    <property type="molecule type" value="Genomic_DNA"/>
</dbReference>
<dbReference type="GO" id="GO:0005737">
    <property type="term" value="C:cytoplasm"/>
    <property type="evidence" value="ECO:0007669"/>
    <property type="project" value="UniProtKB-SubCell"/>
</dbReference>
<dbReference type="PANTHER" id="PTHR30004:SF6">
    <property type="entry name" value="D-THREONATE 4-PHOSPHATE DEHYDROGENASE"/>
    <property type="match status" value="1"/>
</dbReference>
<feature type="binding site" evidence="7">
    <location>
        <position position="169"/>
    </location>
    <ligand>
        <name>a divalent metal cation</name>
        <dbReference type="ChEBI" id="CHEBI:60240"/>
        <note>ligand shared between dimeric partners</note>
    </ligand>
</feature>
<dbReference type="Pfam" id="PF04166">
    <property type="entry name" value="PdxA"/>
    <property type="match status" value="1"/>
</dbReference>
<evidence type="ECO:0000313" key="8">
    <source>
        <dbReference type="EMBL" id="KZD01544.1"/>
    </source>
</evidence>
<comment type="cofactor">
    <cofactor evidence="7">
        <name>Zn(2+)</name>
        <dbReference type="ChEBI" id="CHEBI:29105"/>
    </cofactor>
    <cofactor evidence="7">
        <name>Mg(2+)</name>
        <dbReference type="ChEBI" id="CHEBI:18420"/>
    </cofactor>
    <cofactor evidence="7">
        <name>Co(2+)</name>
        <dbReference type="ChEBI" id="CHEBI:48828"/>
    </cofactor>
    <text evidence="7">Binds 1 divalent metal cation per subunit. Can use ions such as Zn(2+), Mg(2+) or Co(2+).</text>
</comment>
<proteinExistence type="inferred from homology"/>
<feature type="binding site" evidence="7">
    <location>
        <position position="214"/>
    </location>
    <ligand>
        <name>a divalent metal cation</name>
        <dbReference type="ChEBI" id="CHEBI:60240"/>
        <note>ligand shared between dimeric partners</note>
    </ligand>
</feature>
<comment type="catalytic activity">
    <reaction evidence="7">
        <text>4-(phosphooxy)-L-threonine + NAD(+) = 3-amino-2-oxopropyl phosphate + CO2 + NADH</text>
        <dbReference type="Rhea" id="RHEA:32275"/>
        <dbReference type="ChEBI" id="CHEBI:16526"/>
        <dbReference type="ChEBI" id="CHEBI:57279"/>
        <dbReference type="ChEBI" id="CHEBI:57540"/>
        <dbReference type="ChEBI" id="CHEBI:57945"/>
        <dbReference type="ChEBI" id="CHEBI:58452"/>
        <dbReference type="EC" id="1.1.1.262"/>
    </reaction>
</comment>
<evidence type="ECO:0000256" key="2">
    <source>
        <dbReference type="ARBA" id="ARBA00022723"/>
    </source>
</evidence>
<dbReference type="EC" id="1.1.1.262" evidence="7"/>
<comment type="function">
    <text evidence="7">Catalyzes the NAD(P)-dependent oxidation of 4-(phosphooxy)-L-threonine (HTP) into 2-amino-3-oxo-4-(phosphooxy)butyric acid which spontaneously decarboxylates to form 3-amino-2-oxopropyl phosphate (AHAP).</text>
</comment>
<keyword evidence="7" id="KW-0862">Zinc</keyword>
<keyword evidence="9" id="KW-1185">Reference proteome</keyword>
<dbReference type="PANTHER" id="PTHR30004">
    <property type="entry name" value="4-HYDROXYTHREONINE-4-PHOSPHATE DEHYDROGENASE"/>
    <property type="match status" value="1"/>
</dbReference>
<feature type="binding site" evidence="7">
    <location>
        <position position="295"/>
    </location>
    <ligand>
        <name>substrate</name>
    </ligand>
</feature>
<keyword evidence="3 7" id="KW-0521">NADP</keyword>
<dbReference type="InterPro" id="IPR037510">
    <property type="entry name" value="PdxA"/>
</dbReference>
<keyword evidence="7" id="KW-0460">Magnesium</keyword>
<evidence type="ECO:0000313" key="9">
    <source>
        <dbReference type="Proteomes" id="UP000076400"/>
    </source>
</evidence>
<dbReference type="STRING" id="580166.AUP43_13770"/>
<keyword evidence="5 7" id="KW-0520">NAD</keyword>
<organism evidence="8 9">
    <name type="scientific">Oceanibaculum pacificum</name>
    <dbReference type="NCBI Taxonomy" id="580166"/>
    <lineage>
        <taxon>Bacteria</taxon>
        <taxon>Pseudomonadati</taxon>
        <taxon>Pseudomonadota</taxon>
        <taxon>Alphaproteobacteria</taxon>
        <taxon>Rhodospirillales</taxon>
        <taxon>Oceanibaculaceae</taxon>
        <taxon>Oceanibaculum</taxon>
    </lineage>
</organism>
<comment type="miscellaneous">
    <text evidence="7">The active site is located at the dimer interface.</text>
</comment>
<keyword evidence="1 7" id="KW-0963">Cytoplasm</keyword>
<dbReference type="HAMAP" id="MF_00536">
    <property type="entry name" value="PdxA"/>
    <property type="match status" value="1"/>
</dbReference>
<comment type="subunit">
    <text evidence="7">Homodimer.</text>
</comment>
<feature type="binding site" evidence="7">
    <location>
        <position position="269"/>
    </location>
    <ligand>
        <name>a divalent metal cation</name>
        <dbReference type="ChEBI" id="CHEBI:60240"/>
        <note>ligand shared between dimeric partners</note>
    </ligand>
</feature>
<evidence type="ECO:0000256" key="6">
    <source>
        <dbReference type="ARBA" id="ARBA00023096"/>
    </source>
</evidence>
<dbReference type="SUPFAM" id="SSF53659">
    <property type="entry name" value="Isocitrate/Isopropylmalate dehydrogenase-like"/>
    <property type="match status" value="1"/>
</dbReference>
<reference evidence="8 9" key="1">
    <citation type="submission" date="2015-12" db="EMBL/GenBank/DDBJ databases">
        <title>Genome sequence of Oceanibaculum pacificum MCCC 1A02656.</title>
        <authorList>
            <person name="Lu L."/>
            <person name="Lai Q."/>
            <person name="Shao Z."/>
            <person name="Qian P."/>
        </authorList>
    </citation>
    <scope>NUCLEOTIDE SEQUENCE [LARGE SCALE GENOMIC DNA]</scope>
    <source>
        <strain evidence="8 9">MCCC 1A02656</strain>
    </source>
</reference>
<dbReference type="GO" id="GO:0051287">
    <property type="term" value="F:NAD binding"/>
    <property type="evidence" value="ECO:0007669"/>
    <property type="project" value="InterPro"/>
</dbReference>
<dbReference type="UniPathway" id="UPA00244">
    <property type="reaction ID" value="UER00312"/>
</dbReference>
<evidence type="ECO:0000256" key="5">
    <source>
        <dbReference type="ARBA" id="ARBA00023027"/>
    </source>
</evidence>
<evidence type="ECO:0000256" key="4">
    <source>
        <dbReference type="ARBA" id="ARBA00023002"/>
    </source>
</evidence>
<dbReference type="Proteomes" id="UP000076400">
    <property type="component" value="Unassembled WGS sequence"/>
</dbReference>
<evidence type="ECO:0000256" key="3">
    <source>
        <dbReference type="ARBA" id="ARBA00022857"/>
    </source>
</evidence>
<evidence type="ECO:0000256" key="1">
    <source>
        <dbReference type="ARBA" id="ARBA00022490"/>
    </source>
</evidence>
<accession>A0A154VJQ4</accession>
<dbReference type="NCBIfam" id="NF003699">
    <property type="entry name" value="PRK05312.1"/>
    <property type="match status" value="1"/>
</dbReference>
<feature type="binding site" evidence="7">
    <location>
        <position position="138"/>
    </location>
    <ligand>
        <name>substrate</name>
    </ligand>
</feature>
<comment type="pathway">
    <text evidence="7">Cofactor biosynthesis; pyridoxine 5'-phosphate biosynthesis; pyridoxine 5'-phosphate from D-erythrose 4-phosphate: step 4/5.</text>
</comment>
<keyword evidence="6 7" id="KW-0664">Pyridoxine biosynthesis</keyword>
<feature type="binding site" evidence="7">
    <location>
        <position position="277"/>
    </location>
    <ligand>
        <name>substrate</name>
    </ligand>
</feature>
<gene>
    <name evidence="7" type="primary">pdxA</name>
    <name evidence="8" type="ORF">AUP43_13770</name>
</gene>